<dbReference type="Gene3D" id="1.25.10.10">
    <property type="entry name" value="Leucine-rich Repeat Variant"/>
    <property type="match status" value="1"/>
</dbReference>
<feature type="non-terminal residue" evidence="11">
    <location>
        <position position="1"/>
    </location>
</feature>
<dbReference type="GO" id="GO:0005681">
    <property type="term" value="C:spliceosomal complex"/>
    <property type="evidence" value="ECO:0007669"/>
    <property type="project" value="TreeGrafter"/>
</dbReference>
<gene>
    <name evidence="11" type="ORF">OKA104_LOCUS45800</name>
</gene>
<keyword evidence="4" id="KW-0175">Coiled coil</keyword>
<organism evidence="11 12">
    <name type="scientific">Adineta steineri</name>
    <dbReference type="NCBI Taxonomy" id="433720"/>
    <lineage>
        <taxon>Eukaryota</taxon>
        <taxon>Metazoa</taxon>
        <taxon>Spiralia</taxon>
        <taxon>Gnathifera</taxon>
        <taxon>Rotifera</taxon>
        <taxon>Eurotatoria</taxon>
        <taxon>Bdelloidea</taxon>
        <taxon>Adinetida</taxon>
        <taxon>Adinetidae</taxon>
        <taxon>Adineta</taxon>
    </lineage>
</organism>
<evidence type="ECO:0000313" key="12">
    <source>
        <dbReference type="Proteomes" id="UP000663881"/>
    </source>
</evidence>
<dbReference type="FunFam" id="1.25.10.10:FF:001136">
    <property type="entry name" value="Beta-catenin-like protein 1"/>
    <property type="match status" value="1"/>
</dbReference>
<comment type="subcellular location">
    <subcellularLocation>
        <location evidence="1">Nucleus</location>
    </subcellularLocation>
</comment>
<proteinExistence type="predicted"/>
<accession>A0A820HIY4</accession>
<evidence type="ECO:0000256" key="6">
    <source>
        <dbReference type="ARBA" id="ARBA00058456"/>
    </source>
</evidence>
<dbReference type="Proteomes" id="UP000663881">
    <property type="component" value="Unassembled WGS sequence"/>
</dbReference>
<evidence type="ECO:0000256" key="4">
    <source>
        <dbReference type="ARBA" id="ARBA00023054"/>
    </source>
</evidence>
<comment type="subunit">
    <text evidence="7">Component of the PRP19-CDC5L splicing complex composed of a core complex comprising a homotetramer of PRPF19, CDC5L, PLRG1 and BCAS2, and at least three less stably associated proteins CTNNBL1, CWC15 and HSPA8. Interacts directly with CWC15 and CDC5L in the complex. Interacts with AICDA; the interaction is important for the antibody diversification activity of AICDA. Interacts with PRPF31 (via its NLS). Interacts (via its N-terminal NLS) with KPNA1 and KPNA2.</text>
</comment>
<dbReference type="InterPro" id="IPR013180">
    <property type="entry name" value="CTNNBL1_N"/>
</dbReference>
<comment type="caution">
    <text evidence="11">The sequence shown here is derived from an EMBL/GenBank/DDBJ whole genome shotgun (WGS) entry which is preliminary data.</text>
</comment>
<comment type="function">
    <text evidence="6">Component of the PRP19-CDC5L complex that forms an integral part of the spliceosome and is required for activating pre-mRNA splicing. Participates in AID/AICDA-mediated somatic hypermutation (SHM) and class-switch recombination (CSR), 2 processes resulting in the production of high-affinity, mutated isotype-switched antibodies.</text>
</comment>
<dbReference type="SMART" id="SM01156">
    <property type="entry name" value="DUF1716"/>
    <property type="match status" value="1"/>
</dbReference>
<dbReference type="EMBL" id="CAJOAY010015734">
    <property type="protein sequence ID" value="CAF4293029.1"/>
    <property type="molecule type" value="Genomic_DNA"/>
</dbReference>
<name>A0A820HIY4_9BILA</name>
<protein>
    <recommendedName>
        <fullName evidence="8">Beta-catenin-like protein 1</fullName>
    </recommendedName>
    <alternativeName>
        <fullName evidence="9">Nuclear-associated protein</fullName>
    </alternativeName>
</protein>
<evidence type="ECO:0000256" key="8">
    <source>
        <dbReference type="ARBA" id="ARBA00070106"/>
    </source>
</evidence>
<keyword evidence="2" id="KW-0597">Phosphoprotein</keyword>
<dbReference type="PANTHER" id="PTHR14978:SF0">
    <property type="entry name" value="BETA-CATENIN-LIKE PROTEIN 1"/>
    <property type="match status" value="1"/>
</dbReference>
<evidence type="ECO:0000256" key="5">
    <source>
        <dbReference type="ARBA" id="ARBA00023242"/>
    </source>
</evidence>
<dbReference type="PANTHER" id="PTHR14978">
    <property type="entry name" value="BETA-CATENIN-LIKE PROTEIN 1 NUCLEAR ASSOCIATED PROTEIN"/>
    <property type="match status" value="1"/>
</dbReference>
<dbReference type="InterPro" id="IPR039678">
    <property type="entry name" value="CTNNBL1"/>
</dbReference>
<evidence type="ECO:0000256" key="7">
    <source>
        <dbReference type="ARBA" id="ARBA00061776"/>
    </source>
</evidence>
<evidence type="ECO:0000256" key="9">
    <source>
        <dbReference type="ARBA" id="ARBA00083862"/>
    </source>
</evidence>
<dbReference type="AlphaFoldDB" id="A0A820HIY4"/>
<feature type="domain" description="Beta-catenin-like protein 1 N-terminal" evidence="10">
    <location>
        <begin position="1"/>
        <end position="78"/>
    </location>
</feature>
<evidence type="ECO:0000256" key="2">
    <source>
        <dbReference type="ARBA" id="ARBA00022553"/>
    </source>
</evidence>
<dbReference type="GO" id="GO:0010467">
    <property type="term" value="P:gene expression"/>
    <property type="evidence" value="ECO:0007669"/>
    <property type="project" value="UniProtKB-ARBA"/>
</dbReference>
<dbReference type="Pfam" id="PF08216">
    <property type="entry name" value="CTNNBL"/>
    <property type="match status" value="1"/>
</dbReference>
<evidence type="ECO:0000259" key="10">
    <source>
        <dbReference type="SMART" id="SM01156"/>
    </source>
</evidence>
<sequence>MLSQLEKRISKNQEMRIKYPDHPEKFMDSEIELNDAVQELHAIATQSDLYHVLVNMNGISLLMSLLTHENTDISIAVISLIQELTDVDTLTESEQQAAFLIDALAEQQIVSLLVQNMDRLDENVKEEADGIHNSLAIVENMTEFRPSLCVDACKQGLLACLLKRLKIKSPFNSIRLYCSELMSILLQNHDENRQMLGELEGIDILLQQLAYYKRHDHQTSEEFE</sequence>
<evidence type="ECO:0000256" key="3">
    <source>
        <dbReference type="ARBA" id="ARBA00022737"/>
    </source>
</evidence>
<dbReference type="InterPro" id="IPR016024">
    <property type="entry name" value="ARM-type_fold"/>
</dbReference>
<reference evidence="11" key="1">
    <citation type="submission" date="2021-02" db="EMBL/GenBank/DDBJ databases">
        <authorList>
            <person name="Nowell W R."/>
        </authorList>
    </citation>
    <scope>NUCLEOTIDE SEQUENCE</scope>
</reference>
<keyword evidence="3" id="KW-0677">Repeat</keyword>
<dbReference type="SUPFAM" id="SSF48371">
    <property type="entry name" value="ARM repeat"/>
    <property type="match status" value="1"/>
</dbReference>
<keyword evidence="5" id="KW-0539">Nucleus</keyword>
<evidence type="ECO:0000313" key="11">
    <source>
        <dbReference type="EMBL" id="CAF4293029.1"/>
    </source>
</evidence>
<evidence type="ECO:0000256" key="1">
    <source>
        <dbReference type="ARBA" id="ARBA00004123"/>
    </source>
</evidence>
<dbReference type="InterPro" id="IPR011989">
    <property type="entry name" value="ARM-like"/>
</dbReference>